<evidence type="ECO:0000256" key="1">
    <source>
        <dbReference type="SAM" id="MobiDB-lite"/>
    </source>
</evidence>
<evidence type="ECO:0000313" key="3">
    <source>
        <dbReference type="Proteomes" id="UP000324222"/>
    </source>
</evidence>
<organism evidence="2 3">
    <name type="scientific">Portunus trituberculatus</name>
    <name type="common">Swimming crab</name>
    <name type="synonym">Neptunus trituberculatus</name>
    <dbReference type="NCBI Taxonomy" id="210409"/>
    <lineage>
        <taxon>Eukaryota</taxon>
        <taxon>Metazoa</taxon>
        <taxon>Ecdysozoa</taxon>
        <taxon>Arthropoda</taxon>
        <taxon>Crustacea</taxon>
        <taxon>Multicrustacea</taxon>
        <taxon>Malacostraca</taxon>
        <taxon>Eumalacostraca</taxon>
        <taxon>Eucarida</taxon>
        <taxon>Decapoda</taxon>
        <taxon>Pleocyemata</taxon>
        <taxon>Brachyura</taxon>
        <taxon>Eubrachyura</taxon>
        <taxon>Portunoidea</taxon>
        <taxon>Portunidae</taxon>
        <taxon>Portuninae</taxon>
        <taxon>Portunus</taxon>
    </lineage>
</organism>
<sequence length="83" mass="8668">MSRGRSGVGVAYPLPAHTSIPSVAGNREEGAFPPPPRPTSGAGRGRPPPRRLPSINSKLNNHIAFVFAVVCDVLARAAARDTV</sequence>
<protein>
    <submittedName>
        <fullName evidence="2">Uncharacterized protein</fullName>
    </submittedName>
</protein>
<accession>A0A5B7DUX5</accession>
<reference evidence="2 3" key="1">
    <citation type="submission" date="2019-05" db="EMBL/GenBank/DDBJ databases">
        <title>Another draft genome of Portunus trituberculatus and its Hox gene families provides insights of decapod evolution.</title>
        <authorList>
            <person name="Jeong J.-H."/>
            <person name="Song I."/>
            <person name="Kim S."/>
            <person name="Choi T."/>
            <person name="Kim D."/>
            <person name="Ryu S."/>
            <person name="Kim W."/>
        </authorList>
    </citation>
    <scope>NUCLEOTIDE SEQUENCE [LARGE SCALE GENOMIC DNA]</scope>
    <source>
        <tissue evidence="2">Muscle</tissue>
    </source>
</reference>
<evidence type="ECO:0000313" key="2">
    <source>
        <dbReference type="EMBL" id="MPC25248.1"/>
    </source>
</evidence>
<feature type="region of interest" description="Disordered" evidence="1">
    <location>
        <begin position="1"/>
        <end position="55"/>
    </location>
</feature>
<dbReference type="Proteomes" id="UP000324222">
    <property type="component" value="Unassembled WGS sequence"/>
</dbReference>
<dbReference type="AlphaFoldDB" id="A0A5B7DUX5"/>
<comment type="caution">
    <text evidence="2">The sequence shown here is derived from an EMBL/GenBank/DDBJ whole genome shotgun (WGS) entry which is preliminary data.</text>
</comment>
<proteinExistence type="predicted"/>
<dbReference type="EMBL" id="VSRR010001438">
    <property type="protein sequence ID" value="MPC25248.1"/>
    <property type="molecule type" value="Genomic_DNA"/>
</dbReference>
<name>A0A5B7DUX5_PORTR</name>
<gene>
    <name evidence="2" type="ORF">E2C01_018353</name>
</gene>
<keyword evidence="3" id="KW-1185">Reference proteome</keyword>